<evidence type="ECO:0000313" key="3">
    <source>
        <dbReference type="Proteomes" id="UP000807769"/>
    </source>
</evidence>
<sequence>MQRKGKKECHRITGRNAFKLDMHPVKAKQNKNDQAAKIQHLDKALETAEIGIAKLGTQWFELLMDIMKTYLPNIHAINSATAALFHVVEHAQGVHTKECTVQAVKSKMVKRPMTKAAWQVQWGKASKLMDTKATALFNTINLHIGRGVKNMQPSTMLEKDMNQYLPQSKLNPVTAGALAFLQWWTYWDGIKVPKPLVNVELMMDKDMCIHLTLAHLEAALDGMGIDTYQFNPCIHATDLSLPRIKDIDEADGQSGQDMDGDEEEGQQDDDDDEEQTEDNDPPLHPAIIHQARVKASHPIILSCQSKQLMFWKTKAKASVTPTKQWLDASNEDINIQGAEDTINEPVCPKPHPKPIACKTCNPG</sequence>
<evidence type="ECO:0000256" key="1">
    <source>
        <dbReference type="SAM" id="MobiDB-lite"/>
    </source>
</evidence>
<dbReference type="Proteomes" id="UP000807769">
    <property type="component" value="Unassembled WGS sequence"/>
</dbReference>
<dbReference type="OrthoDB" id="2681070at2759"/>
<organism evidence="2 3">
    <name type="scientific">Suillus subaureus</name>
    <dbReference type="NCBI Taxonomy" id="48587"/>
    <lineage>
        <taxon>Eukaryota</taxon>
        <taxon>Fungi</taxon>
        <taxon>Dikarya</taxon>
        <taxon>Basidiomycota</taxon>
        <taxon>Agaricomycotina</taxon>
        <taxon>Agaricomycetes</taxon>
        <taxon>Agaricomycetidae</taxon>
        <taxon>Boletales</taxon>
        <taxon>Suillineae</taxon>
        <taxon>Suillaceae</taxon>
        <taxon>Suillus</taxon>
    </lineage>
</organism>
<dbReference type="RefSeq" id="XP_041186242.1">
    <property type="nucleotide sequence ID" value="XM_041333681.1"/>
</dbReference>
<evidence type="ECO:0000313" key="2">
    <source>
        <dbReference type="EMBL" id="KAG1802379.1"/>
    </source>
</evidence>
<dbReference type="AlphaFoldDB" id="A0A9P7DT15"/>
<keyword evidence="3" id="KW-1185">Reference proteome</keyword>
<accession>A0A9P7DT15</accession>
<dbReference type="GeneID" id="64627698"/>
<comment type="caution">
    <text evidence="2">The sequence shown here is derived from an EMBL/GenBank/DDBJ whole genome shotgun (WGS) entry which is preliminary data.</text>
</comment>
<reference evidence="2" key="1">
    <citation type="journal article" date="2020" name="New Phytol.">
        <title>Comparative genomics reveals dynamic genome evolution in host specialist ectomycorrhizal fungi.</title>
        <authorList>
            <person name="Lofgren L.A."/>
            <person name="Nguyen N.H."/>
            <person name="Vilgalys R."/>
            <person name="Ruytinx J."/>
            <person name="Liao H.L."/>
            <person name="Branco S."/>
            <person name="Kuo A."/>
            <person name="LaButti K."/>
            <person name="Lipzen A."/>
            <person name="Andreopoulos W."/>
            <person name="Pangilinan J."/>
            <person name="Riley R."/>
            <person name="Hundley H."/>
            <person name="Na H."/>
            <person name="Barry K."/>
            <person name="Grigoriev I.V."/>
            <person name="Stajich J.E."/>
            <person name="Kennedy P.G."/>
        </authorList>
    </citation>
    <scope>NUCLEOTIDE SEQUENCE</scope>
    <source>
        <strain evidence="2">MN1</strain>
    </source>
</reference>
<dbReference type="EMBL" id="JABBWG010000080">
    <property type="protein sequence ID" value="KAG1802379.1"/>
    <property type="molecule type" value="Genomic_DNA"/>
</dbReference>
<feature type="compositionally biased region" description="Acidic residues" evidence="1">
    <location>
        <begin position="258"/>
        <end position="280"/>
    </location>
</feature>
<gene>
    <name evidence="2" type="ORF">BJ212DRAFT_1304849</name>
</gene>
<name>A0A9P7DT15_9AGAM</name>
<proteinExistence type="predicted"/>
<feature type="region of interest" description="Disordered" evidence="1">
    <location>
        <begin position="249"/>
        <end position="284"/>
    </location>
</feature>
<protein>
    <submittedName>
        <fullName evidence="2">Uncharacterized protein</fullName>
    </submittedName>
</protein>